<evidence type="ECO:0000256" key="2">
    <source>
        <dbReference type="SAM" id="SignalP"/>
    </source>
</evidence>
<evidence type="ECO:0000313" key="3">
    <source>
        <dbReference type="EMBL" id="MCW6506573.1"/>
    </source>
</evidence>
<organism evidence="3 4">
    <name type="scientific">Lichenifustis flavocetrariae</name>
    <dbReference type="NCBI Taxonomy" id="2949735"/>
    <lineage>
        <taxon>Bacteria</taxon>
        <taxon>Pseudomonadati</taxon>
        <taxon>Pseudomonadota</taxon>
        <taxon>Alphaproteobacteria</taxon>
        <taxon>Hyphomicrobiales</taxon>
        <taxon>Lichenihabitantaceae</taxon>
        <taxon>Lichenifustis</taxon>
    </lineage>
</organism>
<sequence>MKHLIVAFTASVLLAGTAMAQTPAASPATTPAATGSTTNAAKAPVVRTAKSLDCSKQADTKGLHGKPRKTFMSTCKKA</sequence>
<feature type="signal peptide" evidence="2">
    <location>
        <begin position="1"/>
        <end position="20"/>
    </location>
</feature>
<comment type="caution">
    <text evidence="3">The sequence shown here is derived from an EMBL/GenBank/DDBJ whole genome shotgun (WGS) entry which is preliminary data.</text>
</comment>
<proteinExistence type="predicted"/>
<keyword evidence="2" id="KW-0732">Signal</keyword>
<feature type="compositionally biased region" description="Low complexity" evidence="1">
    <location>
        <begin position="20"/>
        <end position="41"/>
    </location>
</feature>
<dbReference type="AlphaFoldDB" id="A0AA42CGG9"/>
<feature type="region of interest" description="Disordered" evidence="1">
    <location>
        <begin position="20"/>
        <end position="44"/>
    </location>
</feature>
<evidence type="ECO:0000256" key="1">
    <source>
        <dbReference type="SAM" id="MobiDB-lite"/>
    </source>
</evidence>
<dbReference type="RefSeq" id="WP_282582931.1">
    <property type="nucleotide sequence ID" value="NZ_JAMOIM010000001.1"/>
</dbReference>
<dbReference type="EMBL" id="JAMOIM010000001">
    <property type="protein sequence ID" value="MCW6506573.1"/>
    <property type="molecule type" value="Genomic_DNA"/>
</dbReference>
<evidence type="ECO:0000313" key="4">
    <source>
        <dbReference type="Proteomes" id="UP001165667"/>
    </source>
</evidence>
<gene>
    <name evidence="3" type="ORF">M8523_00885</name>
</gene>
<name>A0AA42CGG9_9HYPH</name>
<protein>
    <submittedName>
        <fullName evidence="3">PsiF family protein</fullName>
    </submittedName>
</protein>
<feature type="chain" id="PRO_5041332068" evidence="2">
    <location>
        <begin position="21"/>
        <end position="78"/>
    </location>
</feature>
<keyword evidence="4" id="KW-1185">Reference proteome</keyword>
<accession>A0AA42CGG9</accession>
<dbReference type="Proteomes" id="UP001165667">
    <property type="component" value="Unassembled WGS sequence"/>
</dbReference>
<reference evidence="3" key="1">
    <citation type="submission" date="2022-05" db="EMBL/GenBank/DDBJ databases">
        <authorList>
            <person name="Pankratov T."/>
        </authorList>
    </citation>
    <scope>NUCLEOTIDE SEQUENCE</scope>
    <source>
        <strain evidence="3">BP6-180914</strain>
    </source>
</reference>
<dbReference type="Pfam" id="PF07769">
    <property type="entry name" value="PsiF_repeat"/>
    <property type="match status" value="1"/>
</dbReference>
<dbReference type="InterPro" id="IPR011690">
    <property type="entry name" value="P_starv_induced_PsiF"/>
</dbReference>